<dbReference type="EMBL" id="PQXI01000271">
    <property type="protein sequence ID" value="TGO20712.1"/>
    <property type="molecule type" value="Genomic_DNA"/>
</dbReference>
<feature type="region of interest" description="Disordered" evidence="1">
    <location>
        <begin position="73"/>
        <end position="106"/>
    </location>
</feature>
<feature type="compositionally biased region" description="Low complexity" evidence="1">
    <location>
        <begin position="73"/>
        <end position="84"/>
    </location>
</feature>
<feature type="compositionally biased region" description="Basic and acidic residues" evidence="1">
    <location>
        <begin position="85"/>
        <end position="95"/>
    </location>
</feature>
<organism evidence="2 3">
    <name type="scientific">Botrytis paeoniae</name>
    <dbReference type="NCBI Taxonomy" id="278948"/>
    <lineage>
        <taxon>Eukaryota</taxon>
        <taxon>Fungi</taxon>
        <taxon>Dikarya</taxon>
        <taxon>Ascomycota</taxon>
        <taxon>Pezizomycotina</taxon>
        <taxon>Leotiomycetes</taxon>
        <taxon>Helotiales</taxon>
        <taxon>Sclerotiniaceae</taxon>
        <taxon>Botrytis</taxon>
    </lineage>
</organism>
<sequence>MDQNEGRERIFVRMLGLGCPCCCAGGSYGRVGVCFWALGVLVVIEMGVEEEEEEEDCLASLLHLTTYSYHDSSYISSSSTTQSYQKKDRDGDIVTRYHPYTPHLTN</sequence>
<protein>
    <submittedName>
        <fullName evidence="2">Uncharacterized protein</fullName>
    </submittedName>
</protein>
<name>A0A4Z1FD63_9HELO</name>
<evidence type="ECO:0000256" key="1">
    <source>
        <dbReference type="SAM" id="MobiDB-lite"/>
    </source>
</evidence>
<dbReference type="AlphaFoldDB" id="A0A4Z1FD63"/>
<evidence type="ECO:0000313" key="2">
    <source>
        <dbReference type="EMBL" id="TGO20712.1"/>
    </source>
</evidence>
<gene>
    <name evidence="2" type="ORF">BPAE_0272g00040</name>
</gene>
<keyword evidence="3" id="KW-1185">Reference proteome</keyword>
<comment type="caution">
    <text evidence="2">The sequence shown here is derived from an EMBL/GenBank/DDBJ whole genome shotgun (WGS) entry which is preliminary data.</text>
</comment>
<proteinExistence type="predicted"/>
<accession>A0A4Z1FD63</accession>
<dbReference type="Proteomes" id="UP000297910">
    <property type="component" value="Unassembled WGS sequence"/>
</dbReference>
<evidence type="ECO:0000313" key="3">
    <source>
        <dbReference type="Proteomes" id="UP000297910"/>
    </source>
</evidence>
<reference evidence="2 3" key="1">
    <citation type="submission" date="2017-12" db="EMBL/GenBank/DDBJ databases">
        <title>Comparative genomics of Botrytis spp.</title>
        <authorList>
            <person name="Valero-Jimenez C.A."/>
            <person name="Tapia P."/>
            <person name="Veloso J."/>
            <person name="Silva-Moreno E."/>
            <person name="Staats M."/>
            <person name="Valdes J.H."/>
            <person name="Van Kan J.A.L."/>
        </authorList>
    </citation>
    <scope>NUCLEOTIDE SEQUENCE [LARGE SCALE GENOMIC DNA]</scope>
    <source>
        <strain evidence="2 3">Bp0003</strain>
    </source>
</reference>